<dbReference type="InterPro" id="IPR021796">
    <property type="entry name" value="Tll0287-like_dom"/>
</dbReference>
<feature type="domain" description="Tll0287-like" evidence="2">
    <location>
        <begin position="47"/>
        <end position="184"/>
    </location>
</feature>
<name>A0A9E4K6Q3_9GAMM</name>
<accession>A0A9E4K6Q3</accession>
<organism evidence="3 4">
    <name type="scientific">Candidatus Thiodiazotropha lotti</name>
    <dbReference type="NCBI Taxonomy" id="2792787"/>
    <lineage>
        <taxon>Bacteria</taxon>
        <taxon>Pseudomonadati</taxon>
        <taxon>Pseudomonadota</taxon>
        <taxon>Gammaproteobacteria</taxon>
        <taxon>Chromatiales</taxon>
        <taxon>Sedimenticolaceae</taxon>
        <taxon>Candidatus Thiodiazotropha</taxon>
    </lineage>
</organism>
<keyword evidence="1" id="KW-0732">Signal</keyword>
<reference evidence="3" key="1">
    <citation type="journal article" date="2021" name="Proc. Natl. Acad. Sci. U.S.A.">
        <title>Global biogeography of chemosynthetic symbionts reveals both localized and globally distributed symbiont groups. .</title>
        <authorList>
            <person name="Osvatic J.T."/>
            <person name="Wilkins L.G.E."/>
            <person name="Leibrecht L."/>
            <person name="Leray M."/>
            <person name="Zauner S."/>
            <person name="Polzin J."/>
            <person name="Camacho Y."/>
            <person name="Gros O."/>
            <person name="van Gils J.A."/>
            <person name="Eisen J.A."/>
            <person name="Petersen J.M."/>
            <person name="Yuen B."/>
        </authorList>
    </citation>
    <scope>NUCLEOTIDE SEQUENCE</scope>
    <source>
        <strain evidence="3">MAGL173</strain>
    </source>
</reference>
<evidence type="ECO:0000313" key="4">
    <source>
        <dbReference type="Proteomes" id="UP000886687"/>
    </source>
</evidence>
<dbReference type="AlphaFoldDB" id="A0A9E4K6Q3"/>
<evidence type="ECO:0000259" key="2">
    <source>
        <dbReference type="Pfam" id="PF11845"/>
    </source>
</evidence>
<protein>
    <submittedName>
        <fullName evidence="3">DUF3365 domain-containing protein</fullName>
    </submittedName>
</protein>
<dbReference type="EMBL" id="JAEPDI010000012">
    <property type="protein sequence ID" value="MCG7939825.1"/>
    <property type="molecule type" value="Genomic_DNA"/>
</dbReference>
<sequence>MKKSVVLFLASICLSGGVQADQAMQANIKEGKGVIKAYFGDLKGELQKGMKENGPVSTISTCNTVAPSLTEAHSQMSGWSVGRTSLKVRNPENRADAWETAVLNEFESRKIDGEDPMKMIKAEVVEENGRKVFRMMKAIPTAEVCTKCHGAELAEPVSAKLNELYPADEARGYKPGDLRGAFTLKKAL</sequence>
<dbReference type="Pfam" id="PF11845">
    <property type="entry name" value="Tll0287-like"/>
    <property type="match status" value="1"/>
</dbReference>
<feature type="signal peptide" evidence="1">
    <location>
        <begin position="1"/>
        <end position="20"/>
    </location>
</feature>
<comment type="caution">
    <text evidence="3">The sequence shown here is derived from an EMBL/GenBank/DDBJ whole genome shotgun (WGS) entry which is preliminary data.</text>
</comment>
<proteinExistence type="predicted"/>
<gene>
    <name evidence="3" type="ORF">JAZ04_13355</name>
</gene>
<evidence type="ECO:0000256" key="1">
    <source>
        <dbReference type="SAM" id="SignalP"/>
    </source>
</evidence>
<dbReference type="Proteomes" id="UP000886687">
    <property type="component" value="Unassembled WGS sequence"/>
</dbReference>
<feature type="chain" id="PRO_5038672548" evidence="1">
    <location>
        <begin position="21"/>
        <end position="188"/>
    </location>
</feature>
<evidence type="ECO:0000313" key="3">
    <source>
        <dbReference type="EMBL" id="MCG7939825.1"/>
    </source>
</evidence>